<dbReference type="InterPro" id="IPR058637">
    <property type="entry name" value="YknX-like_C"/>
</dbReference>
<dbReference type="RefSeq" id="WP_093993069.1">
    <property type="nucleotide sequence ID" value="NZ_FXZK01000006.1"/>
</dbReference>
<dbReference type="GO" id="GO:0030313">
    <property type="term" value="C:cell envelope"/>
    <property type="evidence" value="ECO:0007669"/>
    <property type="project" value="UniProtKB-SubCell"/>
</dbReference>
<dbReference type="GO" id="GO:1990961">
    <property type="term" value="P:xenobiotic detoxification by transmembrane export across the plasma membrane"/>
    <property type="evidence" value="ECO:0007669"/>
    <property type="project" value="InterPro"/>
</dbReference>
<protein>
    <submittedName>
        <fullName evidence="5">Putative efflux system component YknX</fullName>
    </submittedName>
</protein>
<dbReference type="InterPro" id="IPR030190">
    <property type="entry name" value="MacA_alpha-hairpin_sf"/>
</dbReference>
<dbReference type="PANTHER" id="PTHR32347:SF29">
    <property type="entry name" value="UPF0194 MEMBRANE PROTEIN YBHG"/>
    <property type="match status" value="1"/>
</dbReference>
<reference evidence="5 6" key="1">
    <citation type="submission" date="2017-05" db="EMBL/GenBank/DDBJ databases">
        <authorList>
            <person name="Song R."/>
            <person name="Chenine A.L."/>
            <person name="Ruprecht R.M."/>
        </authorList>
    </citation>
    <scope>NUCLEOTIDE SEQUENCE [LARGE SCALE GENOMIC DNA]</scope>
    <source>
        <strain evidence="5 6">CECT 8899</strain>
    </source>
</reference>
<dbReference type="Gene3D" id="2.40.420.20">
    <property type="match status" value="1"/>
</dbReference>
<dbReference type="Proteomes" id="UP000201613">
    <property type="component" value="Unassembled WGS sequence"/>
</dbReference>
<dbReference type="AlphaFoldDB" id="A0A238LH19"/>
<dbReference type="GO" id="GO:1990195">
    <property type="term" value="C:macrolide transmembrane transporter complex"/>
    <property type="evidence" value="ECO:0007669"/>
    <property type="project" value="InterPro"/>
</dbReference>
<sequence length="411" mass="43878">MPKRAKLSRNVLIVGAIAAVAATIVLTMMPKPTEVDLGKVVRGDLTVTIDEEGRTHVRETYTVSTPVAGRLLRVQVHPGDSVVRGETVVAQMRPINPTVLDSRTREQASAAVDAATAALRLAQANLNAAEASEQLATTEYERTLSLYESGIASQAALERAEGAMRSGRASRETAEAAIAMREAELANARASLIARDDIGLANAIGDARGDEIPLYSPIDGRILQVLQESETTLPAGAPIMEIGDIASDLEVVVELISSDAVQVGVGDPVILRDWGGVNELRGEVRRIDPFGVTKYSALGVEEQRVRVEIALLSPVEQRPGLGHGYRLEAAIVIWEAEEVPLVPSSALFREDGLWSVFVAIDGIARLTNVEIGESDGIATEVLDGLTEQDRVVLYPSAAIEDGSRIVARSDE</sequence>
<feature type="domain" description="YknX-like C-terminal permuted SH3-like" evidence="4">
    <location>
        <begin position="342"/>
        <end position="405"/>
    </location>
</feature>
<evidence type="ECO:0000259" key="4">
    <source>
        <dbReference type="Pfam" id="PF25989"/>
    </source>
</evidence>
<evidence type="ECO:0000313" key="5">
    <source>
        <dbReference type="EMBL" id="SMY08872.1"/>
    </source>
</evidence>
<name>A0A238LH19_9RHOB</name>
<evidence type="ECO:0000313" key="6">
    <source>
        <dbReference type="Proteomes" id="UP000201613"/>
    </source>
</evidence>
<keyword evidence="6" id="KW-1185">Reference proteome</keyword>
<accession>A0A238LH19</accession>
<evidence type="ECO:0000256" key="1">
    <source>
        <dbReference type="ARBA" id="ARBA00004196"/>
    </source>
</evidence>
<proteinExistence type="predicted"/>
<dbReference type="Pfam" id="PF25989">
    <property type="entry name" value="YknX_C"/>
    <property type="match status" value="1"/>
</dbReference>
<dbReference type="EMBL" id="FXZK01000006">
    <property type="protein sequence ID" value="SMY08872.1"/>
    <property type="molecule type" value="Genomic_DNA"/>
</dbReference>
<dbReference type="PANTHER" id="PTHR32347">
    <property type="entry name" value="EFFLUX SYSTEM COMPONENT YKNX-RELATED"/>
    <property type="match status" value="1"/>
</dbReference>
<comment type="subcellular location">
    <subcellularLocation>
        <location evidence="1">Cell envelope</location>
    </subcellularLocation>
</comment>
<evidence type="ECO:0000256" key="2">
    <source>
        <dbReference type="ARBA" id="ARBA00023054"/>
    </source>
</evidence>
<dbReference type="Gene3D" id="6.10.140.1990">
    <property type="match status" value="1"/>
</dbReference>
<keyword evidence="2 3" id="KW-0175">Coiled coil</keyword>
<evidence type="ECO:0000256" key="3">
    <source>
        <dbReference type="SAM" id="Coils"/>
    </source>
</evidence>
<dbReference type="InterPro" id="IPR050465">
    <property type="entry name" value="UPF0194_transport"/>
</dbReference>
<gene>
    <name evidence="5" type="primary">yknX</name>
    <name evidence="5" type="ORF">LOM8899_03031</name>
</gene>
<dbReference type="SUPFAM" id="SSF56954">
    <property type="entry name" value="Outer membrane efflux proteins (OEP)"/>
    <property type="match status" value="1"/>
</dbReference>
<organism evidence="5 6">
    <name type="scientific">Flavimaricola marinus</name>
    <dbReference type="NCBI Taxonomy" id="1819565"/>
    <lineage>
        <taxon>Bacteria</taxon>
        <taxon>Pseudomonadati</taxon>
        <taxon>Pseudomonadota</taxon>
        <taxon>Alphaproteobacteria</taxon>
        <taxon>Rhodobacterales</taxon>
        <taxon>Paracoccaceae</taxon>
        <taxon>Flavimaricola</taxon>
    </lineage>
</organism>
<dbReference type="OrthoDB" id="9791520at2"/>
<feature type="coiled-coil region" evidence="3">
    <location>
        <begin position="105"/>
        <end position="141"/>
    </location>
</feature>
<dbReference type="Gene3D" id="2.40.50.100">
    <property type="match status" value="1"/>
</dbReference>
<dbReference type="GO" id="GO:0019898">
    <property type="term" value="C:extrinsic component of membrane"/>
    <property type="evidence" value="ECO:0007669"/>
    <property type="project" value="InterPro"/>
</dbReference>